<feature type="domain" description="IRG-type G" evidence="2">
    <location>
        <begin position="19"/>
        <end position="214"/>
    </location>
</feature>
<dbReference type="Proteomes" id="UP000015241">
    <property type="component" value="Unassembled WGS sequence"/>
</dbReference>
<feature type="non-terminal residue" evidence="3">
    <location>
        <position position="230"/>
    </location>
</feature>
<dbReference type="PANTHER" id="PTHR14143:SF1">
    <property type="entry name" value="IRG-TYPE G DOMAIN-CONTAINING PROTEIN"/>
    <property type="match status" value="1"/>
</dbReference>
<comment type="similarity">
    <text evidence="1">Belongs to the TRAFAC class dynamin-like GTPase superfamily. IRG family.</text>
</comment>
<keyword evidence="4" id="KW-1185">Reference proteome</keyword>
<feature type="non-terminal residue" evidence="3">
    <location>
        <position position="1"/>
    </location>
</feature>
<sequence>IPTPEEYAAAQERVQYVEGLLHIAITGVAGSGKSSLLNALLGLPNGVKGAAAVGTSETTEAIARYRDPQLDNPFVYYDVPGAGTLRVPGQQYFLNQVLYIFDAVIIVIDNRVTEIDIDIMKNCKVMDVPTYIVRSKARQHIRNLMNDMNPGRTADRAMLLQKARAIFIQDTRGTVERNLEEAGLPPQRVYIVDKEILWPIVSGQDMSYENWFDEWAFLWAILNDARNRRV</sequence>
<evidence type="ECO:0000313" key="3">
    <source>
        <dbReference type="EMBL" id="EPS98956.1"/>
    </source>
</evidence>
<dbReference type="AlphaFoldDB" id="S8E193"/>
<dbReference type="eggNOG" id="ENOG502S70P">
    <property type="taxonomic scope" value="Eukaryota"/>
</dbReference>
<dbReference type="HOGENOM" id="CLU_034479_1_0_1"/>
<protein>
    <recommendedName>
        <fullName evidence="2">IRG-type G domain-containing protein</fullName>
    </recommendedName>
</protein>
<dbReference type="Gene3D" id="3.40.50.300">
    <property type="entry name" value="P-loop containing nucleotide triphosphate hydrolases"/>
    <property type="match status" value="1"/>
</dbReference>
<dbReference type="GO" id="GO:0005525">
    <property type="term" value="F:GTP binding"/>
    <property type="evidence" value="ECO:0007669"/>
    <property type="project" value="InterPro"/>
</dbReference>
<dbReference type="InterPro" id="IPR030385">
    <property type="entry name" value="G_IRG_dom"/>
</dbReference>
<accession>S8E193</accession>
<dbReference type="PANTHER" id="PTHR14143">
    <property type="entry name" value="INTERFERON-INDUCIBLE GTPASE FAMILY MEMBER"/>
    <property type="match status" value="1"/>
</dbReference>
<dbReference type="InterPro" id="IPR007743">
    <property type="entry name" value="Immunity-related_GTPase-like"/>
</dbReference>
<evidence type="ECO:0000259" key="2">
    <source>
        <dbReference type="PROSITE" id="PS51716"/>
    </source>
</evidence>
<gene>
    <name evidence="3" type="ORF">FOMPIDRAFT_1088253</name>
</gene>
<name>S8E193_FOMSC</name>
<evidence type="ECO:0000313" key="4">
    <source>
        <dbReference type="Proteomes" id="UP000015241"/>
    </source>
</evidence>
<proteinExistence type="inferred from homology"/>
<dbReference type="PROSITE" id="PS51716">
    <property type="entry name" value="G_IRG"/>
    <property type="match status" value="1"/>
</dbReference>
<organism evidence="3 4">
    <name type="scientific">Fomitopsis schrenkii</name>
    <name type="common">Brown rot fungus</name>
    <dbReference type="NCBI Taxonomy" id="2126942"/>
    <lineage>
        <taxon>Eukaryota</taxon>
        <taxon>Fungi</taxon>
        <taxon>Dikarya</taxon>
        <taxon>Basidiomycota</taxon>
        <taxon>Agaricomycotina</taxon>
        <taxon>Agaricomycetes</taxon>
        <taxon>Polyporales</taxon>
        <taxon>Fomitopsis</taxon>
    </lineage>
</organism>
<dbReference type="InterPro" id="IPR027417">
    <property type="entry name" value="P-loop_NTPase"/>
</dbReference>
<dbReference type="STRING" id="743788.S8E193"/>
<dbReference type="OrthoDB" id="422720at2759"/>
<dbReference type="GO" id="GO:0016020">
    <property type="term" value="C:membrane"/>
    <property type="evidence" value="ECO:0007669"/>
    <property type="project" value="InterPro"/>
</dbReference>
<reference evidence="3 4" key="1">
    <citation type="journal article" date="2012" name="Science">
        <title>The Paleozoic origin of enzymatic lignin decomposition reconstructed from 31 fungal genomes.</title>
        <authorList>
            <person name="Floudas D."/>
            <person name="Binder M."/>
            <person name="Riley R."/>
            <person name="Barry K."/>
            <person name="Blanchette R.A."/>
            <person name="Henrissat B."/>
            <person name="Martinez A.T."/>
            <person name="Otillar R."/>
            <person name="Spatafora J.W."/>
            <person name="Yadav J.S."/>
            <person name="Aerts A."/>
            <person name="Benoit I."/>
            <person name="Boyd A."/>
            <person name="Carlson A."/>
            <person name="Copeland A."/>
            <person name="Coutinho P.M."/>
            <person name="de Vries R.P."/>
            <person name="Ferreira P."/>
            <person name="Findley K."/>
            <person name="Foster B."/>
            <person name="Gaskell J."/>
            <person name="Glotzer D."/>
            <person name="Gorecki P."/>
            <person name="Heitman J."/>
            <person name="Hesse C."/>
            <person name="Hori C."/>
            <person name="Igarashi K."/>
            <person name="Jurgens J.A."/>
            <person name="Kallen N."/>
            <person name="Kersten P."/>
            <person name="Kohler A."/>
            <person name="Kuees U."/>
            <person name="Kumar T.K.A."/>
            <person name="Kuo A."/>
            <person name="LaButti K."/>
            <person name="Larrondo L.F."/>
            <person name="Lindquist E."/>
            <person name="Ling A."/>
            <person name="Lombard V."/>
            <person name="Lucas S."/>
            <person name="Lundell T."/>
            <person name="Martin R."/>
            <person name="McLaughlin D.J."/>
            <person name="Morgenstern I."/>
            <person name="Morin E."/>
            <person name="Murat C."/>
            <person name="Nagy L.G."/>
            <person name="Nolan M."/>
            <person name="Ohm R.A."/>
            <person name="Patyshakuliyeva A."/>
            <person name="Rokas A."/>
            <person name="Ruiz-Duenas F.J."/>
            <person name="Sabat G."/>
            <person name="Salamov A."/>
            <person name="Samejima M."/>
            <person name="Schmutz J."/>
            <person name="Slot J.C."/>
            <person name="St John F."/>
            <person name="Stenlid J."/>
            <person name="Sun H."/>
            <person name="Sun S."/>
            <person name="Syed K."/>
            <person name="Tsang A."/>
            <person name="Wiebenga A."/>
            <person name="Young D."/>
            <person name="Pisabarro A."/>
            <person name="Eastwood D.C."/>
            <person name="Martin F."/>
            <person name="Cullen D."/>
            <person name="Grigoriev I.V."/>
            <person name="Hibbett D.S."/>
        </authorList>
    </citation>
    <scope>NUCLEOTIDE SEQUENCE</scope>
    <source>
        <strain evidence="4">FP-58527</strain>
    </source>
</reference>
<dbReference type="InParanoid" id="S8E193"/>
<evidence type="ECO:0000256" key="1">
    <source>
        <dbReference type="ARBA" id="ARBA00005429"/>
    </source>
</evidence>
<dbReference type="EMBL" id="KE504160">
    <property type="protein sequence ID" value="EPS98956.1"/>
    <property type="molecule type" value="Genomic_DNA"/>
</dbReference>
<dbReference type="SUPFAM" id="SSF52540">
    <property type="entry name" value="P-loop containing nucleoside triphosphate hydrolases"/>
    <property type="match status" value="1"/>
</dbReference>
<dbReference type="Pfam" id="PF05049">
    <property type="entry name" value="IIGP"/>
    <property type="match status" value="1"/>
</dbReference>